<evidence type="ECO:0000313" key="3">
    <source>
        <dbReference type="Proteomes" id="UP001487740"/>
    </source>
</evidence>
<keyword evidence="3" id="KW-1185">Reference proteome</keyword>
<protein>
    <submittedName>
        <fullName evidence="2">Uncharacterized protein</fullName>
    </submittedName>
</protein>
<dbReference type="AlphaFoldDB" id="A0AAW0T0E5"/>
<sequence length="137" mass="15152">MAVRCRAGSPLILHFISKEQVSHRHRRRDERLTRLSSDPRPGYDGVSYSVSPSKNNGQGHARATRGRAGDVCCIGHYASLMPSSGCLMHLCCDAARLATHASLGDHYIWPLRVEQQGVNTQPASQCALCYHSERNTH</sequence>
<gene>
    <name evidence="2" type="ORF">O3P69_007943</name>
</gene>
<name>A0AAW0T0E5_SCYPA</name>
<feature type="compositionally biased region" description="Polar residues" evidence="1">
    <location>
        <begin position="48"/>
        <end position="58"/>
    </location>
</feature>
<dbReference type="EMBL" id="JARAKH010000041">
    <property type="protein sequence ID" value="KAK8380667.1"/>
    <property type="molecule type" value="Genomic_DNA"/>
</dbReference>
<comment type="caution">
    <text evidence="2">The sequence shown here is derived from an EMBL/GenBank/DDBJ whole genome shotgun (WGS) entry which is preliminary data.</text>
</comment>
<evidence type="ECO:0000256" key="1">
    <source>
        <dbReference type="SAM" id="MobiDB-lite"/>
    </source>
</evidence>
<accession>A0AAW0T0E5</accession>
<dbReference type="Proteomes" id="UP001487740">
    <property type="component" value="Unassembled WGS sequence"/>
</dbReference>
<organism evidence="2 3">
    <name type="scientific">Scylla paramamosain</name>
    <name type="common">Mud crab</name>
    <dbReference type="NCBI Taxonomy" id="85552"/>
    <lineage>
        <taxon>Eukaryota</taxon>
        <taxon>Metazoa</taxon>
        <taxon>Ecdysozoa</taxon>
        <taxon>Arthropoda</taxon>
        <taxon>Crustacea</taxon>
        <taxon>Multicrustacea</taxon>
        <taxon>Malacostraca</taxon>
        <taxon>Eumalacostraca</taxon>
        <taxon>Eucarida</taxon>
        <taxon>Decapoda</taxon>
        <taxon>Pleocyemata</taxon>
        <taxon>Brachyura</taxon>
        <taxon>Eubrachyura</taxon>
        <taxon>Portunoidea</taxon>
        <taxon>Portunidae</taxon>
        <taxon>Portuninae</taxon>
        <taxon>Scylla</taxon>
    </lineage>
</organism>
<feature type="region of interest" description="Disordered" evidence="1">
    <location>
        <begin position="24"/>
        <end position="64"/>
    </location>
</feature>
<proteinExistence type="predicted"/>
<evidence type="ECO:0000313" key="2">
    <source>
        <dbReference type="EMBL" id="KAK8380667.1"/>
    </source>
</evidence>
<reference evidence="2 3" key="1">
    <citation type="submission" date="2023-03" db="EMBL/GenBank/DDBJ databases">
        <title>High-quality genome of Scylla paramamosain provides insights in environmental adaptation.</title>
        <authorList>
            <person name="Zhang L."/>
        </authorList>
    </citation>
    <scope>NUCLEOTIDE SEQUENCE [LARGE SCALE GENOMIC DNA]</scope>
    <source>
        <strain evidence="2">LZ_2023a</strain>
        <tissue evidence="2">Muscle</tissue>
    </source>
</reference>